<dbReference type="RefSeq" id="WP_185074894.1">
    <property type="nucleotide sequence ID" value="NZ_JACHMB010000001.1"/>
</dbReference>
<dbReference type="EMBL" id="JACHMB010000001">
    <property type="protein sequence ID" value="MBB5781632.1"/>
    <property type="molecule type" value="Genomic_DNA"/>
</dbReference>
<feature type="transmembrane region" description="Helical" evidence="1">
    <location>
        <begin position="34"/>
        <end position="57"/>
    </location>
</feature>
<name>A0A7W9LF83_9ACTN</name>
<keyword evidence="3" id="KW-1185">Reference proteome</keyword>
<comment type="caution">
    <text evidence="2">The sequence shown here is derived from an EMBL/GenBank/DDBJ whole genome shotgun (WGS) entry which is preliminary data.</text>
</comment>
<accession>A0A7W9LF83</accession>
<sequence length="219" mass="23624">MGAAAIGVVAGVLLNVYATLLIERVPAFGRLRKTHFVIFSVVLFALALSQTLLPLVLGSPDPASPRPQATLGAHPTVLLSKDAFNLGPPSAYPREETDKIDLDTGERGYGKIVEETGMDLQPDRGRRTDVIIEETEIHAFSESSRSLVVLDRAEQAGYNACAAALVDDARRVGRIALRDFVTGSRLCVKTDEERIALVSVLGVSEGPVLTISYVTWETH</sequence>
<evidence type="ECO:0000313" key="2">
    <source>
        <dbReference type="EMBL" id="MBB5781632.1"/>
    </source>
</evidence>
<evidence type="ECO:0000313" key="3">
    <source>
        <dbReference type="Proteomes" id="UP000579153"/>
    </source>
</evidence>
<organism evidence="2 3">
    <name type="scientific">Nonomuraea jabiensis</name>
    <dbReference type="NCBI Taxonomy" id="882448"/>
    <lineage>
        <taxon>Bacteria</taxon>
        <taxon>Bacillati</taxon>
        <taxon>Actinomycetota</taxon>
        <taxon>Actinomycetes</taxon>
        <taxon>Streptosporangiales</taxon>
        <taxon>Streptosporangiaceae</taxon>
        <taxon>Nonomuraea</taxon>
    </lineage>
</organism>
<evidence type="ECO:0000256" key="1">
    <source>
        <dbReference type="SAM" id="Phobius"/>
    </source>
</evidence>
<keyword evidence="1" id="KW-0812">Transmembrane</keyword>
<dbReference type="Proteomes" id="UP000579153">
    <property type="component" value="Unassembled WGS sequence"/>
</dbReference>
<keyword evidence="1" id="KW-0472">Membrane</keyword>
<reference evidence="2 3" key="1">
    <citation type="submission" date="2020-08" db="EMBL/GenBank/DDBJ databases">
        <title>Sequencing the genomes of 1000 actinobacteria strains.</title>
        <authorList>
            <person name="Klenk H.-P."/>
        </authorList>
    </citation>
    <scope>NUCLEOTIDE SEQUENCE [LARGE SCALE GENOMIC DNA]</scope>
    <source>
        <strain evidence="2 3">DSM 45507</strain>
    </source>
</reference>
<proteinExistence type="predicted"/>
<dbReference type="AlphaFoldDB" id="A0A7W9LF83"/>
<keyword evidence="1" id="KW-1133">Transmembrane helix</keyword>
<gene>
    <name evidence="2" type="ORF">HD596_008388</name>
</gene>
<protein>
    <submittedName>
        <fullName evidence="2">Uncharacterized protein</fullName>
    </submittedName>
</protein>